<evidence type="ECO:0000256" key="4">
    <source>
        <dbReference type="ARBA" id="ARBA00022989"/>
    </source>
</evidence>
<accession>A0A1D7UBL1</accession>
<feature type="transmembrane region" description="Helical" evidence="6">
    <location>
        <begin position="85"/>
        <end position="103"/>
    </location>
</feature>
<proteinExistence type="predicted"/>
<dbReference type="KEGG" id="bvv:BHK69_25410"/>
<evidence type="ECO:0000256" key="5">
    <source>
        <dbReference type="ARBA" id="ARBA00023136"/>
    </source>
</evidence>
<reference evidence="7 8" key="1">
    <citation type="journal article" date="2015" name="Antonie Van Leeuwenhoek">
        <title>Bosea vaviloviae sp. nov., a new species of slow-growing rhizobia isolated from nodules of the relict species Vavilovia formosa (Stev.) Fed.</title>
        <authorList>
            <person name="Safronova V.I."/>
            <person name="Kuznetsova I.G."/>
            <person name="Sazanova A.L."/>
            <person name="Kimeklis A.K."/>
            <person name="Belimov A.A."/>
            <person name="Andronov E.E."/>
            <person name="Pinaev A.G."/>
            <person name="Chizhevskaya E.P."/>
            <person name="Pukhaev A.R."/>
            <person name="Popov K.P."/>
            <person name="Willems A."/>
            <person name="Tikhonovich I.A."/>
        </authorList>
    </citation>
    <scope>NUCLEOTIDE SEQUENCE [LARGE SCALE GENOMIC DNA]</scope>
    <source>
        <strain evidence="7 8">Vaf18</strain>
    </source>
</reference>
<dbReference type="InterPro" id="IPR051461">
    <property type="entry name" value="UPF0750_membrane"/>
</dbReference>
<feature type="transmembrane region" description="Helical" evidence="6">
    <location>
        <begin position="115"/>
        <end position="133"/>
    </location>
</feature>
<dbReference type="EMBL" id="CP017147">
    <property type="protein sequence ID" value="AOO84771.1"/>
    <property type="molecule type" value="Genomic_DNA"/>
</dbReference>
<keyword evidence="4 6" id="KW-1133">Transmembrane helix</keyword>
<comment type="subcellular location">
    <subcellularLocation>
        <location evidence="1">Cell membrane</location>
        <topology evidence="1">Multi-pass membrane protein</topology>
    </subcellularLocation>
</comment>
<sequence>MTQAATVLETGERHRFYEDVMAMLLGTLMVSIGIVLYTKATLLTSGAAGLALLLQFTTGINFGILFFALNLPFYWLAIRRMGWRFAARTFIAVGLVSVFTWATPGWLRIEAVDPLYAAIAGGSFMGLGLLALFRHRTGLGGINILALYLQEHHGIRAGWFQLGVDVVILAGALFLLPLDKVLISLAGAAVLNLILAINHKPGRYMGVS</sequence>
<dbReference type="GO" id="GO:0005886">
    <property type="term" value="C:plasma membrane"/>
    <property type="evidence" value="ECO:0007669"/>
    <property type="project" value="UniProtKB-SubCell"/>
</dbReference>
<keyword evidence="5 6" id="KW-0472">Membrane</keyword>
<gene>
    <name evidence="7" type="ORF">BHK69_25410</name>
</gene>
<keyword evidence="2" id="KW-1003">Cell membrane</keyword>
<dbReference type="InterPro" id="IPR003740">
    <property type="entry name" value="YitT"/>
</dbReference>
<dbReference type="Proteomes" id="UP000094969">
    <property type="component" value="Chromosome"/>
</dbReference>
<feature type="transmembrane region" description="Helical" evidence="6">
    <location>
        <begin position="154"/>
        <end position="175"/>
    </location>
</feature>
<evidence type="ECO:0000256" key="1">
    <source>
        <dbReference type="ARBA" id="ARBA00004651"/>
    </source>
</evidence>
<organism evidence="7 8">
    <name type="scientific">Bosea vaviloviae</name>
    <dbReference type="NCBI Taxonomy" id="1526658"/>
    <lineage>
        <taxon>Bacteria</taxon>
        <taxon>Pseudomonadati</taxon>
        <taxon>Pseudomonadota</taxon>
        <taxon>Alphaproteobacteria</taxon>
        <taxon>Hyphomicrobiales</taxon>
        <taxon>Boseaceae</taxon>
        <taxon>Bosea</taxon>
    </lineage>
</organism>
<evidence type="ECO:0000256" key="6">
    <source>
        <dbReference type="SAM" id="Phobius"/>
    </source>
</evidence>
<dbReference type="PANTHER" id="PTHR33545">
    <property type="entry name" value="UPF0750 MEMBRANE PROTEIN YITT-RELATED"/>
    <property type="match status" value="1"/>
</dbReference>
<evidence type="ECO:0000313" key="8">
    <source>
        <dbReference type="Proteomes" id="UP000094969"/>
    </source>
</evidence>
<feature type="transmembrane region" description="Helical" evidence="6">
    <location>
        <begin position="50"/>
        <end position="73"/>
    </location>
</feature>
<evidence type="ECO:0000256" key="3">
    <source>
        <dbReference type="ARBA" id="ARBA00022692"/>
    </source>
</evidence>
<evidence type="ECO:0000256" key="2">
    <source>
        <dbReference type="ARBA" id="ARBA00022475"/>
    </source>
</evidence>
<evidence type="ECO:0000313" key="7">
    <source>
        <dbReference type="EMBL" id="AOO84771.1"/>
    </source>
</evidence>
<dbReference type="PANTHER" id="PTHR33545:SF5">
    <property type="entry name" value="UPF0750 MEMBRANE PROTEIN YITT"/>
    <property type="match status" value="1"/>
</dbReference>
<feature type="transmembrane region" description="Helical" evidence="6">
    <location>
        <begin position="20"/>
        <end position="38"/>
    </location>
</feature>
<feature type="transmembrane region" description="Helical" evidence="6">
    <location>
        <begin position="181"/>
        <end position="198"/>
    </location>
</feature>
<keyword evidence="3 6" id="KW-0812">Transmembrane</keyword>
<dbReference type="OrthoDB" id="3296441at2"/>
<keyword evidence="8" id="KW-1185">Reference proteome</keyword>
<protein>
    <recommendedName>
        <fullName evidence="9">YitT family protein</fullName>
    </recommendedName>
</protein>
<name>A0A1D7UBL1_9HYPH</name>
<evidence type="ECO:0008006" key="9">
    <source>
        <dbReference type="Google" id="ProtNLM"/>
    </source>
</evidence>
<dbReference type="RefSeq" id="WP_069693954.1">
    <property type="nucleotide sequence ID" value="NZ_CP017147.1"/>
</dbReference>
<dbReference type="Pfam" id="PF02588">
    <property type="entry name" value="YitT_membrane"/>
    <property type="match status" value="1"/>
</dbReference>
<dbReference type="AlphaFoldDB" id="A0A1D7UBL1"/>